<organism evidence="9 10">
    <name type="scientific">Clostridium oryzae</name>
    <dbReference type="NCBI Taxonomy" id="1450648"/>
    <lineage>
        <taxon>Bacteria</taxon>
        <taxon>Bacillati</taxon>
        <taxon>Bacillota</taxon>
        <taxon>Clostridia</taxon>
        <taxon>Eubacteriales</taxon>
        <taxon>Clostridiaceae</taxon>
        <taxon>Clostridium</taxon>
    </lineage>
</organism>
<keyword evidence="3" id="KW-0229">DNA integration</keyword>
<reference evidence="9 10" key="1">
    <citation type="submission" date="2017-03" db="EMBL/GenBank/DDBJ databases">
        <title>Genome sequence of Clostridium oryzae DSM 28571.</title>
        <authorList>
            <person name="Poehlein A."/>
            <person name="Daniel R."/>
        </authorList>
    </citation>
    <scope>NUCLEOTIDE SEQUENCE [LARGE SCALE GENOMIC DNA]</scope>
    <source>
        <strain evidence="9 10">DSM 28571</strain>
    </source>
</reference>
<accession>A0A1V4IN77</accession>
<dbReference type="InterPro" id="IPR013762">
    <property type="entry name" value="Integrase-like_cat_sf"/>
</dbReference>
<sequence>MPIYKDEKRNTYYCSFYYKDWTGVRKKKKKEGFRKESDAKLFEREFLSKQQNDCDMSFKNLVELYLEDAAAKVRATTLDNKKYVINLKVLPYFEKLNVNEITPNHIRQWQNKLIKKGYSQTYLRTINNQLSAIFNFAIKYYNLGSSPALKAGSMGKKNAEDMQFWTVEEFKKFISFNDKPISELAFKVLFWTGMRSGELLALTWRDVNLDSKTININKSYTRLNGQDIINSPKTPKSKRKISISDALCEDIKSYRDKLYDYKLSDRIFAFTKFFLKHEMVRVCKKSGVKEIRIHDLRHSHASLLIELGFTPLLISERLGHEKVETTLNTYSHLYPNKGDIVANKLNDLY</sequence>
<dbReference type="InterPro" id="IPR044068">
    <property type="entry name" value="CB"/>
</dbReference>
<comment type="function">
    <text evidence="1">Site-specific tyrosine recombinase, which acts by catalyzing the cutting and rejoining of the recombining DNA molecules.</text>
</comment>
<dbReference type="GO" id="GO:0003677">
    <property type="term" value="F:DNA binding"/>
    <property type="evidence" value="ECO:0007669"/>
    <property type="project" value="UniProtKB-UniRule"/>
</dbReference>
<dbReference type="PROSITE" id="PS51900">
    <property type="entry name" value="CB"/>
    <property type="match status" value="1"/>
</dbReference>
<gene>
    <name evidence="9" type="ORF">CLORY_21900</name>
</gene>
<dbReference type="InterPro" id="IPR050090">
    <property type="entry name" value="Tyrosine_recombinase_XerCD"/>
</dbReference>
<keyword evidence="4 6" id="KW-0238">DNA-binding</keyword>
<comment type="similarity">
    <text evidence="2">Belongs to the 'phage' integrase family.</text>
</comment>
<evidence type="ECO:0000259" key="7">
    <source>
        <dbReference type="PROSITE" id="PS51898"/>
    </source>
</evidence>
<dbReference type="InterPro" id="IPR010998">
    <property type="entry name" value="Integrase_recombinase_N"/>
</dbReference>
<dbReference type="InterPro" id="IPR002104">
    <property type="entry name" value="Integrase_catalytic"/>
</dbReference>
<dbReference type="Pfam" id="PF14659">
    <property type="entry name" value="Phage_int_SAM_3"/>
    <property type="match status" value="1"/>
</dbReference>
<keyword evidence="5" id="KW-0233">DNA recombination</keyword>
<feature type="domain" description="Core-binding (CB)" evidence="8">
    <location>
        <begin position="56"/>
        <end position="138"/>
    </location>
</feature>
<comment type="caution">
    <text evidence="9">The sequence shown here is derived from an EMBL/GenBank/DDBJ whole genome shotgun (WGS) entry which is preliminary data.</text>
</comment>
<evidence type="ECO:0000256" key="5">
    <source>
        <dbReference type="ARBA" id="ARBA00023172"/>
    </source>
</evidence>
<dbReference type="Gene3D" id="1.10.150.130">
    <property type="match status" value="1"/>
</dbReference>
<dbReference type="Pfam" id="PF14657">
    <property type="entry name" value="Arm-DNA-bind_4"/>
    <property type="match status" value="1"/>
</dbReference>
<evidence type="ECO:0000256" key="1">
    <source>
        <dbReference type="ARBA" id="ARBA00003283"/>
    </source>
</evidence>
<dbReference type="RefSeq" id="WP_079424246.1">
    <property type="nucleotide sequence ID" value="NZ_MZGV01000021.1"/>
</dbReference>
<name>A0A1V4IN77_9CLOT</name>
<dbReference type="PANTHER" id="PTHR30349">
    <property type="entry name" value="PHAGE INTEGRASE-RELATED"/>
    <property type="match status" value="1"/>
</dbReference>
<evidence type="ECO:0000313" key="10">
    <source>
        <dbReference type="Proteomes" id="UP000190080"/>
    </source>
</evidence>
<evidence type="ECO:0000313" key="9">
    <source>
        <dbReference type="EMBL" id="OPJ61508.1"/>
    </source>
</evidence>
<evidence type="ECO:0000256" key="2">
    <source>
        <dbReference type="ARBA" id="ARBA00008857"/>
    </source>
</evidence>
<dbReference type="Proteomes" id="UP000190080">
    <property type="component" value="Unassembled WGS sequence"/>
</dbReference>
<dbReference type="AlphaFoldDB" id="A0A1V4IN77"/>
<evidence type="ECO:0000256" key="3">
    <source>
        <dbReference type="ARBA" id="ARBA00022908"/>
    </source>
</evidence>
<dbReference type="Gene3D" id="1.10.443.10">
    <property type="entry name" value="Intergrase catalytic core"/>
    <property type="match status" value="1"/>
</dbReference>
<dbReference type="InterPro" id="IPR011010">
    <property type="entry name" value="DNA_brk_join_enz"/>
</dbReference>
<evidence type="ECO:0000256" key="4">
    <source>
        <dbReference type="ARBA" id="ARBA00023125"/>
    </source>
</evidence>
<dbReference type="STRING" id="1450648.CLORY_21900"/>
<evidence type="ECO:0000256" key="6">
    <source>
        <dbReference type="PROSITE-ProRule" id="PRU01248"/>
    </source>
</evidence>
<evidence type="ECO:0000259" key="8">
    <source>
        <dbReference type="PROSITE" id="PS51900"/>
    </source>
</evidence>
<dbReference type="PROSITE" id="PS51898">
    <property type="entry name" value="TYR_RECOMBINASE"/>
    <property type="match status" value="1"/>
</dbReference>
<dbReference type="PANTHER" id="PTHR30349:SF64">
    <property type="entry name" value="PROPHAGE INTEGRASE INTD-RELATED"/>
    <property type="match status" value="1"/>
</dbReference>
<dbReference type="CDD" id="cd01189">
    <property type="entry name" value="INT_ICEBs1_C_like"/>
    <property type="match status" value="1"/>
</dbReference>
<proteinExistence type="inferred from homology"/>
<protein>
    <submittedName>
        <fullName evidence="9">Putative prophage phiRv2 integrase</fullName>
    </submittedName>
</protein>
<dbReference type="GO" id="GO:0006310">
    <property type="term" value="P:DNA recombination"/>
    <property type="evidence" value="ECO:0007669"/>
    <property type="project" value="UniProtKB-KW"/>
</dbReference>
<feature type="domain" description="Tyr recombinase" evidence="7">
    <location>
        <begin position="160"/>
        <end position="343"/>
    </location>
</feature>
<keyword evidence="10" id="KW-1185">Reference proteome</keyword>
<dbReference type="Pfam" id="PF00589">
    <property type="entry name" value="Phage_integrase"/>
    <property type="match status" value="1"/>
</dbReference>
<dbReference type="InterPro" id="IPR004107">
    <property type="entry name" value="Integrase_SAM-like_N"/>
</dbReference>
<dbReference type="InterPro" id="IPR028259">
    <property type="entry name" value="AP2-like_int_N"/>
</dbReference>
<dbReference type="OrthoDB" id="9785687at2"/>
<dbReference type="SUPFAM" id="SSF56349">
    <property type="entry name" value="DNA breaking-rejoining enzymes"/>
    <property type="match status" value="1"/>
</dbReference>
<dbReference type="EMBL" id="MZGV01000021">
    <property type="protein sequence ID" value="OPJ61508.1"/>
    <property type="molecule type" value="Genomic_DNA"/>
</dbReference>
<dbReference type="GO" id="GO:0015074">
    <property type="term" value="P:DNA integration"/>
    <property type="evidence" value="ECO:0007669"/>
    <property type="project" value="UniProtKB-KW"/>
</dbReference>